<reference evidence="8" key="1">
    <citation type="submission" date="2022-11" db="EMBL/GenBank/DDBJ databases">
        <authorList>
            <person name="Morgan W.R."/>
            <person name="Tartar A."/>
        </authorList>
    </citation>
    <scope>NUCLEOTIDE SEQUENCE</scope>
    <source>
        <strain evidence="8">ARSEF 373</strain>
    </source>
</reference>
<dbReference type="GO" id="GO:0001003">
    <property type="term" value="F:RNA polymerase III type 2 promoter sequence-specific DNA binding"/>
    <property type="evidence" value="ECO:0007669"/>
    <property type="project" value="TreeGrafter"/>
</dbReference>
<dbReference type="GO" id="GO:0006384">
    <property type="term" value="P:transcription initiation at RNA polymerase III promoter"/>
    <property type="evidence" value="ECO:0007669"/>
    <property type="project" value="InterPro"/>
</dbReference>
<dbReference type="InterPro" id="IPR041499">
    <property type="entry name" value="Tfc1/Sfc1_N"/>
</dbReference>
<dbReference type="FunFam" id="3.30.200.160:FF:000006">
    <property type="entry name" value="general transcription factor 3C polypeptide 5-like isoform X2"/>
    <property type="match status" value="1"/>
</dbReference>
<feature type="compositionally biased region" description="Acidic residues" evidence="5">
    <location>
        <begin position="635"/>
        <end position="649"/>
    </location>
</feature>
<evidence type="ECO:0008006" key="10">
    <source>
        <dbReference type="Google" id="ProtNLM"/>
    </source>
</evidence>
<feature type="compositionally biased region" description="Basic and acidic residues" evidence="5">
    <location>
        <begin position="429"/>
        <end position="438"/>
    </location>
</feature>
<feature type="compositionally biased region" description="Low complexity" evidence="5">
    <location>
        <begin position="136"/>
        <end position="145"/>
    </location>
</feature>
<comment type="subcellular location">
    <subcellularLocation>
        <location evidence="1">Nucleus</location>
    </subcellularLocation>
</comment>
<dbReference type="GO" id="GO:0005634">
    <property type="term" value="C:nucleus"/>
    <property type="evidence" value="ECO:0007669"/>
    <property type="project" value="UniProtKB-SubCell"/>
</dbReference>
<dbReference type="PANTHER" id="PTHR13230:SF5">
    <property type="entry name" value="GENERAL TRANSCRIPTION FACTOR 3C POLYPEPTIDE 5"/>
    <property type="match status" value="1"/>
</dbReference>
<evidence type="ECO:0000313" key="8">
    <source>
        <dbReference type="EMBL" id="DAZ99904.1"/>
    </source>
</evidence>
<feature type="region of interest" description="Disordered" evidence="5">
    <location>
        <begin position="609"/>
        <end position="707"/>
    </location>
</feature>
<evidence type="ECO:0000256" key="1">
    <source>
        <dbReference type="ARBA" id="ARBA00004123"/>
    </source>
</evidence>
<keyword evidence="3" id="KW-0804">Transcription</keyword>
<feature type="compositionally biased region" description="Low complexity" evidence="5">
    <location>
        <begin position="652"/>
        <end position="665"/>
    </location>
</feature>
<feature type="region of interest" description="Disordered" evidence="5">
    <location>
        <begin position="251"/>
        <end position="292"/>
    </location>
</feature>
<feature type="compositionally biased region" description="Low complexity" evidence="5">
    <location>
        <begin position="472"/>
        <end position="484"/>
    </location>
</feature>
<comment type="caution">
    <text evidence="8">The sequence shown here is derived from an EMBL/GenBank/DDBJ whole genome shotgun (WGS) entry which is preliminary data.</text>
</comment>
<dbReference type="InterPro" id="IPR019136">
    <property type="entry name" value="TF_IIIC_su-5_HTH"/>
</dbReference>
<dbReference type="GO" id="GO:0001002">
    <property type="term" value="F:RNA polymerase III type 1 promoter sequence-specific DNA binding"/>
    <property type="evidence" value="ECO:0007669"/>
    <property type="project" value="TreeGrafter"/>
</dbReference>
<evidence type="ECO:0000313" key="9">
    <source>
        <dbReference type="Proteomes" id="UP001146120"/>
    </source>
</evidence>
<dbReference type="Pfam" id="PF17682">
    <property type="entry name" value="Tau95_N"/>
    <property type="match status" value="1"/>
</dbReference>
<proteinExistence type="predicted"/>
<keyword evidence="2" id="KW-0238">DNA-binding</keyword>
<evidence type="ECO:0000256" key="2">
    <source>
        <dbReference type="ARBA" id="ARBA00023125"/>
    </source>
</evidence>
<dbReference type="Proteomes" id="UP001146120">
    <property type="component" value="Unassembled WGS sequence"/>
</dbReference>
<reference evidence="8" key="2">
    <citation type="journal article" date="2023" name="Microbiol Resour">
        <title>Decontamination and Annotation of the Draft Genome Sequence of the Oomycete Lagenidium giganteum ARSEF 373.</title>
        <authorList>
            <person name="Morgan W.R."/>
            <person name="Tartar A."/>
        </authorList>
    </citation>
    <scope>NUCLEOTIDE SEQUENCE</scope>
    <source>
        <strain evidence="8">ARSEF 373</strain>
    </source>
</reference>
<feature type="compositionally biased region" description="Acidic residues" evidence="5">
    <location>
        <begin position="666"/>
        <end position="682"/>
    </location>
</feature>
<evidence type="ECO:0000256" key="5">
    <source>
        <dbReference type="SAM" id="MobiDB-lite"/>
    </source>
</evidence>
<feature type="compositionally biased region" description="Acidic residues" evidence="5">
    <location>
        <begin position="455"/>
        <end position="471"/>
    </location>
</feature>
<dbReference type="AlphaFoldDB" id="A0AAV2Z2S0"/>
<organism evidence="8 9">
    <name type="scientific">Lagenidium giganteum</name>
    <dbReference type="NCBI Taxonomy" id="4803"/>
    <lineage>
        <taxon>Eukaryota</taxon>
        <taxon>Sar</taxon>
        <taxon>Stramenopiles</taxon>
        <taxon>Oomycota</taxon>
        <taxon>Peronosporomycetes</taxon>
        <taxon>Pythiales</taxon>
        <taxon>Pythiaceae</taxon>
    </lineage>
</organism>
<feature type="domain" description="Transcription factor IIIC subunit Tfc1/Sfc1 triple barrel" evidence="7">
    <location>
        <begin position="65"/>
        <end position="180"/>
    </location>
</feature>
<feature type="compositionally biased region" description="Basic residues" evidence="5">
    <location>
        <begin position="384"/>
        <end position="395"/>
    </location>
</feature>
<evidence type="ECO:0000256" key="3">
    <source>
        <dbReference type="ARBA" id="ARBA00023163"/>
    </source>
</evidence>
<name>A0AAV2Z2S0_9STRA</name>
<keyword evidence="4" id="KW-0539">Nucleus</keyword>
<evidence type="ECO:0000259" key="7">
    <source>
        <dbReference type="Pfam" id="PF17682"/>
    </source>
</evidence>
<dbReference type="Gene3D" id="3.30.200.160">
    <property type="entry name" value="TFIIIC, subcomplex tauA, subunit Sfc1, barrel domain"/>
    <property type="match status" value="1"/>
</dbReference>
<accession>A0AAV2Z2S0</accession>
<dbReference type="PANTHER" id="PTHR13230">
    <property type="entry name" value="GENERAL TRANSCRIPTION FACTOR IIIC, POLYPEPTIDE 5"/>
    <property type="match status" value="1"/>
</dbReference>
<keyword evidence="9" id="KW-1185">Reference proteome</keyword>
<dbReference type="Pfam" id="PF09734">
    <property type="entry name" value="Tau95"/>
    <property type="match status" value="1"/>
</dbReference>
<protein>
    <recommendedName>
        <fullName evidence="10">General transcription factor 3C polypeptide 5</fullName>
    </recommendedName>
</protein>
<dbReference type="GO" id="GO:0000127">
    <property type="term" value="C:transcription factor TFIIIC complex"/>
    <property type="evidence" value="ECO:0007669"/>
    <property type="project" value="InterPro"/>
</dbReference>
<evidence type="ECO:0000256" key="4">
    <source>
        <dbReference type="ARBA" id="ARBA00023242"/>
    </source>
</evidence>
<gene>
    <name evidence="8" type="ORF">N0F65_011827</name>
</gene>
<dbReference type="InterPro" id="IPR042536">
    <property type="entry name" value="TFIIIC_tauA_Sfc1"/>
</dbReference>
<feature type="region of interest" description="Disordered" evidence="5">
    <location>
        <begin position="132"/>
        <end position="155"/>
    </location>
</feature>
<sequence length="707" mass="78235">MATSNGHGTANDTTSATAAVTDAKCNATAVEPQDASSIPKQVVSSSATAVTHELSLRDEHVRSLVALELPVYARDSNMERVLETVGGLAHLQQTHENKSQFLPVKLRPREPSCKPLFADLTKTQTILLRVKRRRQPQPQLQLQPQDDGDGTDATPKLDAHVVGLVREKYVCEGMADFQYLTAKRFFPAPDAATLERTRATSVCRPSPAQVTWKATLRPYLHVEQESRLEMVPEVFSKVDLPLKYEFRQRSGYQPAETPKKPSSTMTYLNFHDDAPAPATPKPENPVVRRRPVGAHDGVDDAVLRMLQEKLALKPIWLRPKLFVGLDLVERRAARRLLRKLCYVFVDGPWRGSWIRMGYDPRADPDAARYQVIELRNNRELVHSKVTHPSRKRTKKFSGVNPKGPRIVKVTQTSEHDNAQAGKRRRKERFARGETRRSFLVDPSAMTSAGGVADSVDGEGGEGSDSDGDDLADTASMASGSGHAGSSHEKTYEIFGVPLTSANVLFQLDEIDDDDVAAWVACFPKLARPTLLGGWYSTHMFLPLREMVRYRIAALVGRSKAELETRQKRIDVLKKQALIECDEQRPGRGDATAAADEDGSVTLEELQAMENGADATEPSGNATAEVNGKKDRDGTMDEGEEDDEEEEDDEKQAANAAAGRLAAQAPAEEDDDEEDDEEDDEQQAEEREGEGKEEEQAAGQQRATEYTF</sequence>
<dbReference type="InterPro" id="IPR040454">
    <property type="entry name" value="TF_IIIC_Tfc1/Sfc1"/>
</dbReference>
<evidence type="ECO:0000259" key="6">
    <source>
        <dbReference type="Pfam" id="PF09734"/>
    </source>
</evidence>
<feature type="domain" description="Transcription factor IIIC subunit 5 HTH" evidence="6">
    <location>
        <begin position="230"/>
        <end position="375"/>
    </location>
</feature>
<feature type="region of interest" description="Disordered" evidence="5">
    <location>
        <begin position="384"/>
        <end position="486"/>
    </location>
</feature>
<dbReference type="EMBL" id="DAKRPA010000074">
    <property type="protein sequence ID" value="DAZ99904.1"/>
    <property type="molecule type" value="Genomic_DNA"/>
</dbReference>